<sequence length="645" mass="73109">MLEQIDIHGVATYVGPQQTLVGLRQVNFIYGANGSGKTTISRVIASPANYQSCSVRWAQNLALECLVYNRDFVADNFTSRMRGIFTLGQQDAAIIARIENARHEAATLQDDINRRRAVLETKNTELDELNNSFREEGWKTKLKHENVFKEAFQGVLNSKEKFAERLIKEDSENQAELKDLAELSERATTLFGPTKAHATLLQAPDGSRLVEIELAPILAKRIVGKEDVDIGPLIKKLRNSDWVKAGLQYFHDDRCPFCQQDTDHAFREKIDEYFDEQYQAEIDVISGLIERYTALSDAALTHVEALISSGSDHLDIPLISRLHDTLQLSLSHNAQHLERKRKEPSAAVTLEPVATILKEIEDAVDAANIDVRRHNDLVDNLATERAALAMDVWRYILEENCLLLATYRGQRQNLVSAQQGLSQSIEAKTAEQRTKVTELRELEKSVTSVQPTVTAINQLLTSFGFRNFRLATAGENEVFYKIVRSDGSDAGETLSEGEKTFVTFLYFYHRISGSMSESGTRSNRIIVFDDPVSSLDSDILFVVSNLIRRVIVRACDPTSTIKQVFVLTHNIYFHKEVTFDPQRTGERRAFETFWVVRKGTGHSELVSHATNPVKTTYELLWQEVRDENRSNLTIQNTLRRILENY</sequence>
<name>A0A7W6D8C1_9HYPH</name>
<dbReference type="SUPFAM" id="SSF52540">
    <property type="entry name" value="P-loop containing nucleoside triphosphate hydrolases"/>
    <property type="match status" value="1"/>
</dbReference>
<proteinExistence type="predicted"/>
<dbReference type="Gene3D" id="3.40.50.300">
    <property type="entry name" value="P-loop containing nucleotide triphosphate hydrolases"/>
    <property type="match status" value="2"/>
</dbReference>
<dbReference type="EMBL" id="JACIEE010000008">
    <property type="protein sequence ID" value="MBB3978606.1"/>
    <property type="molecule type" value="Genomic_DNA"/>
</dbReference>
<dbReference type="InterPro" id="IPR027417">
    <property type="entry name" value="P-loop_NTPase"/>
</dbReference>
<gene>
    <name evidence="2" type="ORF">GGQ64_003841</name>
</gene>
<dbReference type="GO" id="GO:0006302">
    <property type="term" value="P:double-strand break repair"/>
    <property type="evidence" value="ECO:0007669"/>
    <property type="project" value="TreeGrafter"/>
</dbReference>
<dbReference type="AlphaFoldDB" id="A0A7W6D8C1"/>
<organism evidence="2 3">
    <name type="scientific">Mycoplana azooxidifex</name>
    <dbReference type="NCBI Taxonomy" id="1636188"/>
    <lineage>
        <taxon>Bacteria</taxon>
        <taxon>Pseudomonadati</taxon>
        <taxon>Pseudomonadota</taxon>
        <taxon>Alphaproteobacteria</taxon>
        <taxon>Hyphomicrobiales</taxon>
        <taxon>Rhizobiaceae</taxon>
        <taxon>Mycoplana</taxon>
    </lineage>
</organism>
<dbReference type="InterPro" id="IPR026866">
    <property type="entry name" value="CR006_AAA"/>
</dbReference>
<accession>A0A7W6D8C1</accession>
<comment type="caution">
    <text evidence="2">The sequence shown here is derived from an EMBL/GenBank/DDBJ whole genome shotgun (WGS) entry which is preliminary data.</text>
</comment>
<reference evidence="2 3" key="1">
    <citation type="submission" date="2020-08" db="EMBL/GenBank/DDBJ databases">
        <title>Genomic Encyclopedia of Type Strains, Phase IV (KMG-IV): sequencing the most valuable type-strain genomes for metagenomic binning, comparative biology and taxonomic classification.</title>
        <authorList>
            <person name="Goeker M."/>
        </authorList>
    </citation>
    <scope>NUCLEOTIDE SEQUENCE [LARGE SCALE GENOMIC DNA]</scope>
    <source>
        <strain evidence="2 3">DSM 100211</strain>
    </source>
</reference>
<evidence type="ECO:0000259" key="1">
    <source>
        <dbReference type="Pfam" id="PF13166"/>
    </source>
</evidence>
<feature type="domain" description="Protein CR006 P-loop" evidence="1">
    <location>
        <begin position="11"/>
        <end position="645"/>
    </location>
</feature>
<evidence type="ECO:0000313" key="3">
    <source>
        <dbReference type="Proteomes" id="UP000574761"/>
    </source>
</evidence>
<dbReference type="GO" id="GO:0000731">
    <property type="term" value="P:DNA synthesis involved in DNA repair"/>
    <property type="evidence" value="ECO:0007669"/>
    <property type="project" value="TreeGrafter"/>
</dbReference>
<keyword evidence="3" id="KW-1185">Reference proteome</keyword>
<dbReference type="PANTHER" id="PTHR32182:SF22">
    <property type="entry name" value="ATP-DEPENDENT ENDONUCLEASE, OLD FAMILY-RELATED"/>
    <property type="match status" value="1"/>
</dbReference>
<dbReference type="PANTHER" id="PTHR32182">
    <property type="entry name" value="DNA REPLICATION AND REPAIR PROTEIN RECF"/>
    <property type="match status" value="1"/>
</dbReference>
<evidence type="ECO:0000313" key="2">
    <source>
        <dbReference type="EMBL" id="MBB3978606.1"/>
    </source>
</evidence>
<dbReference type="RefSeq" id="WP_183806873.1">
    <property type="nucleotide sequence ID" value="NZ_JACIEE010000008.1"/>
</dbReference>
<dbReference type="Pfam" id="PF13166">
    <property type="entry name" value="AAA_13"/>
    <property type="match status" value="1"/>
</dbReference>
<protein>
    <submittedName>
        <fullName evidence="2">Wobble nucleotide-excising tRNase</fullName>
    </submittedName>
</protein>
<dbReference type="Proteomes" id="UP000574761">
    <property type="component" value="Unassembled WGS sequence"/>
</dbReference>